<protein>
    <submittedName>
        <fullName evidence="5">PilC/PilY family type IV pilus protein</fullName>
    </submittedName>
</protein>
<evidence type="ECO:0000313" key="5">
    <source>
        <dbReference type="EMBL" id="UXY15648.1"/>
    </source>
</evidence>
<evidence type="ECO:0000313" key="6">
    <source>
        <dbReference type="Proteomes" id="UP001061302"/>
    </source>
</evidence>
<reference evidence="5" key="1">
    <citation type="submission" date="2022-10" db="EMBL/GenBank/DDBJ databases">
        <title>Chitiniphilus purpureus sp. nov., a novel chitin-degrading bacterium isolated from crawfish pond sediment.</title>
        <authorList>
            <person name="Li K."/>
        </authorList>
    </citation>
    <scope>NUCLEOTIDE SEQUENCE</scope>
    <source>
        <strain evidence="5">CD1</strain>
    </source>
</reference>
<organism evidence="5 6">
    <name type="scientific">Chitiniphilus purpureus</name>
    <dbReference type="NCBI Taxonomy" id="2981137"/>
    <lineage>
        <taxon>Bacteria</taxon>
        <taxon>Pseudomonadati</taxon>
        <taxon>Pseudomonadota</taxon>
        <taxon>Betaproteobacteria</taxon>
        <taxon>Neisseriales</taxon>
        <taxon>Chitinibacteraceae</taxon>
        <taxon>Chitiniphilus</taxon>
    </lineage>
</organism>
<dbReference type="EMBL" id="CP106753">
    <property type="protein sequence ID" value="UXY15648.1"/>
    <property type="molecule type" value="Genomic_DNA"/>
</dbReference>
<sequence length="1599" mass="175315">MKTRVYLAFFCSAILSTGYAAKITQSSQDPYKPLNQLNSAPPLNMLVIGRDHKLWYEAYNDASDLNDDTYYDVGYRGVDLKNVKEPPEKGNFQIDYYGYFDSYKCYNYSRGVFVPVEVTKNKKCPNSRAEWSGDFLNYVTTSRMDALRKVLYGGHRSTDTATSTILQRSYIPQEAHSWGKEYTSPTVDGYRIDEFTPLSQPTGDTKHLFANTTLYVNGDGGINNPPLLRYLTNSQQRIWAWVSKASPVADGSLGTPTDLIVRVQVCNQNVGLEDNCKKYGDSYKPTGLLQEYGDSDNMRFGLLTGSYSHNMQGGTVRADIGRFNNEIDPENGTFKADVNGIIKTLNSMRIEGYGRFAVPWNPYIEERIYSCSWGYVNRPLADGNCSAWGNPVAEMLYEAMRYYAGAKSATSNFSGDTLGANLGLPELTTWKDPYAAGNNDVCSKPFVTLITDINPSWDGDNLTNSSLNGTTVDYVGRGEALWNTEFGGAKNVVVANNCLDKDTDPACNNNNAPTIKRVDSFNRITGLAEEPTKAGSYKSVMLAEHARTTDINPANGKQMVSTFAVALASPLPKIDIPVGEGRTVSLVPYAKSVYWASTTINREAGQYQPTNQIVDFYIDTIRNVPGFPYDKQGDDVGARKFGQPYYKFRVNFEDVEYGGDHDMDAIASYEVILNENNTVTVNVDSLYAAGGIVQHLGYIISGTTNDDVYLVVRDCDTANPAPLQTPCQHAGANPASDVDYYQDVPPNADLANANRWQDNVALPVRSSRTFTINTGSATVTDLKSPLWYLAKYGGFFDNDLETSADLNRLDDVAEWDGDNNGIPDSYFLVVNPLRMKEQLGKAFARIDATARAVAQVGAASGGANVNGGRAIYRASYIVDKWSGEVAAFTNMPGDATIGAKIWSSSDKLLPAGERVVLTSHARTRLGVPFRSNSFVATDSQYIALNKNAAGTVDNRFAARLDYLRGDGSNEGTASTDFRVRQRVNGRSNYIGDILDSSTYRIQNGNIGAHTENKYDLFHSENEQRMPMIYVGANGGMLHGLEDAYLNSNSTEANPEAGRESLAYVPSFLYDKLGKLSYQNYGHEFYMNGLISIDDVYFGGNWSTLLVATAGFGGKGVVALDVTKPGKLTDKGVRTAGDFTESKAANIVRWEFTDKDDPDMGYQPGSPLIVKTNDGKWRVIVGNGFNSTNGRAVLYLLEASGPVNGSWSGKYIKIDVQQGSAADANGLASPTALDLQTLYACDAKDNSTWTPDSTTDLVYAGDLYGNMWKFDLRNSDPSKWKVSFESGGTPQPLFTTKDQYGNRQPIKEHPAIGGSPEKKACTASPATDPYQLPSNHIVFFGTGKYLGDCDLPQNGVDGKVSATHSCPSENQVNSFYAIMDKDKEVQKSGLLKRVYSYYTQKDVEAYNAKITDPEKHITLSDIRGHSKVDDDCGGKCPIDWAKTPGWYFDLVDLDNQTGKGSRMVGRPRTIGNRYVVFNTMNFSGSQAACTVDGSTSSITIDYTGTMTRQRFTMVQSGTNQPIPGLNNIGYTTFAYLPNGSTTSASQMPMTGLGSANDGGRCYGCKNDKNQIAAADCTPLRCNKINMSRTVTPVNWREIIE</sequence>
<evidence type="ECO:0000259" key="4">
    <source>
        <dbReference type="Pfam" id="PF05567"/>
    </source>
</evidence>
<keyword evidence="6" id="KW-1185">Reference proteome</keyword>
<feature type="signal peptide" evidence="3">
    <location>
        <begin position="1"/>
        <end position="20"/>
    </location>
</feature>
<feature type="chain" id="PRO_5046407914" evidence="3">
    <location>
        <begin position="21"/>
        <end position="1599"/>
    </location>
</feature>
<dbReference type="RefSeq" id="WP_263125077.1">
    <property type="nucleotide sequence ID" value="NZ_CP106753.1"/>
</dbReference>
<evidence type="ECO:0000256" key="1">
    <source>
        <dbReference type="ARBA" id="ARBA00022723"/>
    </source>
</evidence>
<keyword evidence="1" id="KW-0479">Metal-binding</keyword>
<accession>A0ABY6DN63</accession>
<dbReference type="InterPro" id="IPR008707">
    <property type="entry name" value="B-propeller_PilY1"/>
</dbReference>
<dbReference type="Pfam" id="PF05567">
    <property type="entry name" value="T4P_PilY1"/>
    <property type="match status" value="1"/>
</dbReference>
<dbReference type="Proteomes" id="UP001061302">
    <property type="component" value="Chromosome"/>
</dbReference>
<keyword evidence="2" id="KW-0106">Calcium</keyword>
<name>A0ABY6DN63_9NEIS</name>
<evidence type="ECO:0000256" key="3">
    <source>
        <dbReference type="SAM" id="SignalP"/>
    </source>
</evidence>
<gene>
    <name evidence="5" type="ORF">N8I74_01140</name>
</gene>
<evidence type="ECO:0000256" key="2">
    <source>
        <dbReference type="ARBA" id="ARBA00022837"/>
    </source>
</evidence>
<keyword evidence="3" id="KW-0732">Signal</keyword>
<feature type="domain" description="PilY1 beta-propeller" evidence="4">
    <location>
        <begin position="991"/>
        <end position="1349"/>
    </location>
</feature>
<proteinExistence type="predicted"/>